<reference evidence="4" key="1">
    <citation type="journal article" date="2019" name="Int. J. Syst. Evol. Microbiol.">
        <title>The Global Catalogue of Microorganisms (GCM) 10K type strain sequencing project: providing services to taxonomists for standard genome sequencing and annotation.</title>
        <authorList>
            <consortium name="The Broad Institute Genomics Platform"/>
            <consortium name="The Broad Institute Genome Sequencing Center for Infectious Disease"/>
            <person name="Wu L."/>
            <person name="Ma J."/>
        </authorList>
    </citation>
    <scope>NUCLEOTIDE SEQUENCE [LARGE SCALE GENOMIC DNA]</scope>
    <source>
        <strain evidence="4">TBRC 1276</strain>
    </source>
</reference>
<sequence>MMAPQADMAFSPLARTSPLGGNLHDRSYAIPVTLGDGSVVHVEAVAGEELVASRLFSFSDVAGKIAGITEEVGDIIRAAAPDVATVELGFEIGVESGGLTAILAKGTGKANLKVTLEWRRAERPSGTEPLAPGGTESVGGDSRPGRDG</sequence>
<accession>A0ABV8GHZ1</accession>
<evidence type="ECO:0000259" key="2">
    <source>
        <dbReference type="Pfam" id="PF19493"/>
    </source>
</evidence>
<protein>
    <submittedName>
        <fullName evidence="3">CU044_2847 family protein</fullName>
    </submittedName>
</protein>
<organism evidence="3 4">
    <name type="scientific">Nonomuraea purpurea</name>
    <dbReference type="NCBI Taxonomy" id="1849276"/>
    <lineage>
        <taxon>Bacteria</taxon>
        <taxon>Bacillati</taxon>
        <taxon>Actinomycetota</taxon>
        <taxon>Actinomycetes</taxon>
        <taxon>Streptosporangiales</taxon>
        <taxon>Streptosporangiaceae</taxon>
        <taxon>Nonomuraea</taxon>
    </lineage>
</organism>
<evidence type="ECO:0000256" key="1">
    <source>
        <dbReference type="SAM" id="MobiDB-lite"/>
    </source>
</evidence>
<dbReference type="EMBL" id="JBHSBI010000028">
    <property type="protein sequence ID" value="MFC4013563.1"/>
    <property type="molecule type" value="Genomic_DNA"/>
</dbReference>
<evidence type="ECO:0000313" key="3">
    <source>
        <dbReference type="EMBL" id="MFC4013563.1"/>
    </source>
</evidence>
<proteinExistence type="predicted"/>
<evidence type="ECO:0000313" key="4">
    <source>
        <dbReference type="Proteomes" id="UP001595851"/>
    </source>
</evidence>
<comment type="caution">
    <text evidence="3">The sequence shown here is derived from an EMBL/GenBank/DDBJ whole genome shotgun (WGS) entry which is preliminary data.</text>
</comment>
<dbReference type="RefSeq" id="WP_379533418.1">
    <property type="nucleotide sequence ID" value="NZ_JBHSBI010000028.1"/>
</dbReference>
<feature type="region of interest" description="Disordered" evidence="1">
    <location>
        <begin position="120"/>
        <end position="148"/>
    </location>
</feature>
<gene>
    <name evidence="3" type="ORF">ACFOY2_40485</name>
</gene>
<name>A0ABV8GHZ1_9ACTN</name>
<dbReference type="Proteomes" id="UP001595851">
    <property type="component" value="Unassembled WGS sequence"/>
</dbReference>
<keyword evidence="4" id="KW-1185">Reference proteome</keyword>
<dbReference type="InterPro" id="IPR045794">
    <property type="entry name" value="Trypco1"/>
</dbReference>
<feature type="domain" description="Trypsin-co-occurring" evidence="2">
    <location>
        <begin position="35"/>
        <end position="120"/>
    </location>
</feature>
<dbReference type="NCBIfam" id="NF041216">
    <property type="entry name" value="CU044_2847_fam"/>
    <property type="match status" value="1"/>
</dbReference>
<dbReference type="Pfam" id="PF19493">
    <property type="entry name" value="Trypco1"/>
    <property type="match status" value="1"/>
</dbReference>